<protein>
    <submittedName>
        <fullName evidence="1">Uncharacterized protein</fullName>
    </submittedName>
</protein>
<dbReference type="EMBL" id="ACXX02000016">
    <property type="protein sequence ID" value="EGD46143.1"/>
    <property type="molecule type" value="Genomic_DNA"/>
</dbReference>
<gene>
    <name evidence="1" type="ORF">Cpap_0437</name>
</gene>
<organism evidence="1 2">
    <name type="scientific">Ruminiclostridium papyrosolvens DSM 2782</name>
    <dbReference type="NCBI Taxonomy" id="588581"/>
    <lineage>
        <taxon>Bacteria</taxon>
        <taxon>Bacillati</taxon>
        <taxon>Bacillota</taxon>
        <taxon>Clostridia</taxon>
        <taxon>Eubacteriales</taxon>
        <taxon>Oscillospiraceae</taxon>
        <taxon>Ruminiclostridium</taxon>
    </lineage>
</organism>
<evidence type="ECO:0000313" key="2">
    <source>
        <dbReference type="Proteomes" id="UP000003860"/>
    </source>
</evidence>
<reference evidence="1" key="2">
    <citation type="submission" date="2011-01" db="EMBL/GenBank/DDBJ databases">
        <title>The Non-contiguous Finished genome of Clostridium papyrosolvens.</title>
        <authorList>
            <person name="Lucas S."/>
            <person name="Copeland A."/>
            <person name="Lapidus A."/>
            <person name="Cheng J.-F."/>
            <person name="Goodwin L."/>
            <person name="Pitluck S."/>
            <person name="Misra M."/>
            <person name="Chertkov O."/>
            <person name="Detter J.C."/>
            <person name="Han C."/>
            <person name="Tapia R."/>
            <person name="Land M."/>
            <person name="Hauser L."/>
            <person name="Kyrpides N."/>
            <person name="Ivanova N."/>
            <person name="Pagani I."/>
            <person name="Mouttaki H."/>
            <person name="He Z."/>
            <person name="Zhou J."/>
            <person name="Hemme C.L."/>
            <person name="Woyke T."/>
        </authorList>
    </citation>
    <scope>NUCLEOTIDE SEQUENCE [LARGE SCALE GENOMIC DNA]</scope>
    <source>
        <strain evidence="1">DSM 2782</strain>
    </source>
</reference>
<accession>F1THE0</accession>
<dbReference type="RefSeq" id="WP_004621816.1">
    <property type="nucleotide sequence ID" value="NZ_ACXX02000016.1"/>
</dbReference>
<keyword evidence="2" id="KW-1185">Reference proteome</keyword>
<evidence type="ECO:0000313" key="1">
    <source>
        <dbReference type="EMBL" id="EGD46143.1"/>
    </source>
</evidence>
<name>F1THE0_9FIRM</name>
<dbReference type="Proteomes" id="UP000003860">
    <property type="component" value="Unassembled WGS sequence"/>
</dbReference>
<proteinExistence type="predicted"/>
<dbReference type="AlphaFoldDB" id="F1THE0"/>
<sequence length="235" mass="27277">MKTITLKKEYWIDFVELLEEVYEKDNPYKYILAQMIRDAVNEKPYEDTADVTLDDNDCRDAVEIAADIQDYYYAISPRAVRVVSELGFKVNKQKISMRKKHLNVITLYLNNAETNILQSICKDCMIKYDAKSFAHEAASTIDCILDTVDIGEDCVIDTHVLYLDPIIYVIDDKLNNNNTPRKKRLILDRIRTRLSSISIRRTIVARDAVTLQHMSDDEKIRLAKTDMDDFEAQKP</sequence>
<reference evidence="1" key="1">
    <citation type="submission" date="2009-07" db="EMBL/GenBank/DDBJ databases">
        <authorList>
            <consortium name="US DOE Joint Genome Institute (JGI-PGF)"/>
            <person name="Lucas S."/>
            <person name="Copeland A."/>
            <person name="Lapidus A."/>
            <person name="Glavina del Rio T."/>
            <person name="Tice H."/>
            <person name="Bruce D."/>
            <person name="Goodwin L."/>
            <person name="Pitluck S."/>
            <person name="Larimer F."/>
            <person name="Land M.L."/>
            <person name="Mouttaki H."/>
            <person name="He Z."/>
            <person name="Zhou J."/>
            <person name="Hemme C.L."/>
        </authorList>
    </citation>
    <scope>NUCLEOTIDE SEQUENCE [LARGE SCALE GENOMIC DNA]</scope>
    <source>
        <strain evidence="1">DSM 2782</strain>
    </source>
</reference>
<comment type="caution">
    <text evidence="1">The sequence shown here is derived from an EMBL/GenBank/DDBJ whole genome shotgun (WGS) entry which is preliminary data.</text>
</comment>